<dbReference type="GO" id="GO:0015078">
    <property type="term" value="F:proton transmembrane transporter activity"/>
    <property type="evidence" value="ECO:0007669"/>
    <property type="project" value="InterPro"/>
</dbReference>
<proteinExistence type="inferred from homology"/>
<organism evidence="16">
    <name type="scientific">Medakamo hakoo</name>
    <dbReference type="NCBI Taxonomy" id="3113649"/>
    <lineage>
        <taxon>Eukaryota</taxon>
        <taxon>Viridiplantae</taxon>
        <taxon>Chlorophyta</taxon>
        <taxon>core chlorophytes</taxon>
        <taxon>Trebouxiophyceae</taxon>
        <taxon>Trebouxiophyceae incertae sedis</taxon>
        <taxon>Coccomyxaceae</taxon>
        <taxon>Medakamo</taxon>
    </lineage>
</organism>
<feature type="transmembrane region" description="Helical" evidence="15">
    <location>
        <begin position="7"/>
        <end position="26"/>
    </location>
</feature>
<dbReference type="EMBL" id="LC604817">
    <property type="protein sequence ID" value="BCT02603.1"/>
    <property type="molecule type" value="Genomic_DNA"/>
</dbReference>
<evidence type="ECO:0000256" key="11">
    <source>
        <dbReference type="ARBA" id="ARBA00023065"/>
    </source>
</evidence>
<dbReference type="PANTHER" id="PTHR37774:SF4">
    <property type="entry name" value="ATP SYNTHASE PROTEIN MI25"/>
    <property type="match status" value="1"/>
</dbReference>
<keyword evidence="8 15" id="KW-0812">Transmembrane</keyword>
<comment type="similarity">
    <text evidence="3">Belongs to the ATPase protein MI25 family.</text>
</comment>
<evidence type="ECO:0000256" key="9">
    <source>
        <dbReference type="ARBA" id="ARBA00022781"/>
    </source>
</evidence>
<feature type="transmembrane region" description="Helical" evidence="15">
    <location>
        <begin position="32"/>
        <end position="50"/>
    </location>
</feature>
<evidence type="ECO:0000256" key="14">
    <source>
        <dbReference type="ARBA" id="ARBA00023310"/>
    </source>
</evidence>
<evidence type="ECO:0000256" key="2">
    <source>
        <dbReference type="ARBA" id="ARBA00004304"/>
    </source>
</evidence>
<reference evidence="16" key="1">
    <citation type="submission" date="2021-02" db="EMBL/GenBank/DDBJ databases">
        <title>Organelle genome of a novel green alga in the class Trebouxiophyceae.</title>
        <authorList>
            <person name="Takusagawa M."/>
            <person name="Misumi O."/>
            <person name="Inui T.I."/>
            <person name="Kato S."/>
            <person name="Matsunaga S."/>
            <person name="Kuroiwa H."/>
            <person name="Kuroiwa T."/>
        </authorList>
    </citation>
    <scope>NUCLEOTIDE SEQUENCE</scope>
    <source>
        <strain evidence="16">311 I</strain>
    </source>
</reference>
<dbReference type="GO" id="GO:0031966">
    <property type="term" value="C:mitochondrial membrane"/>
    <property type="evidence" value="ECO:0007669"/>
    <property type="project" value="UniProtKB-SubCell"/>
</dbReference>
<evidence type="ECO:0000256" key="4">
    <source>
        <dbReference type="ARBA" id="ARBA00011648"/>
    </source>
</evidence>
<evidence type="ECO:0000256" key="13">
    <source>
        <dbReference type="ARBA" id="ARBA00023136"/>
    </source>
</evidence>
<gene>
    <name evidence="16" type="primary">atp4</name>
</gene>
<keyword evidence="10 15" id="KW-1133">Transmembrane helix</keyword>
<evidence type="ECO:0000313" key="16">
    <source>
        <dbReference type="EMBL" id="BCT02603.1"/>
    </source>
</evidence>
<evidence type="ECO:0000256" key="1">
    <source>
        <dbReference type="ARBA" id="ARBA00003096"/>
    </source>
</evidence>
<keyword evidence="11" id="KW-0406">Ion transport</keyword>
<evidence type="ECO:0000256" key="8">
    <source>
        <dbReference type="ARBA" id="ARBA00022692"/>
    </source>
</evidence>
<evidence type="ECO:0000256" key="15">
    <source>
        <dbReference type="SAM" id="Phobius"/>
    </source>
</evidence>
<keyword evidence="9" id="KW-0375">Hydrogen ion transport</keyword>
<keyword evidence="7" id="KW-0138">CF(0)</keyword>
<dbReference type="PANTHER" id="PTHR37774">
    <property type="entry name" value="ATP SYNTHASE PROTEIN MI25-RELATED"/>
    <property type="match status" value="1"/>
</dbReference>
<comment type="function">
    <text evidence="1">This is one of the chains of the nonenzymatic component (CF(0) subunit) of the mitochondrial ATPase complex.</text>
</comment>
<geneLocation type="mitochondrion" evidence="16"/>
<keyword evidence="14" id="KW-0066">ATP synthesis</keyword>
<evidence type="ECO:0000256" key="12">
    <source>
        <dbReference type="ARBA" id="ARBA00023128"/>
    </source>
</evidence>
<evidence type="ECO:0000256" key="3">
    <source>
        <dbReference type="ARBA" id="ARBA00009281"/>
    </source>
</evidence>
<evidence type="ECO:0000256" key="10">
    <source>
        <dbReference type="ARBA" id="ARBA00022989"/>
    </source>
</evidence>
<dbReference type="GO" id="GO:0045259">
    <property type="term" value="C:proton-transporting ATP synthase complex"/>
    <property type="evidence" value="ECO:0007669"/>
    <property type="project" value="UniProtKB-KW"/>
</dbReference>
<comment type="subunit">
    <text evidence="4">F-type ATPases have 2 components, CF(1) - the catalytic core - and CF(0) - the membrane proton channel. CF(1) has five subunits: alpha(3), beta(3), gamma(1), delta(1), epsilon(1). CF(0) has three main subunits: a, b and c.</text>
</comment>
<dbReference type="GO" id="GO:0015986">
    <property type="term" value="P:proton motive force-driven ATP synthesis"/>
    <property type="evidence" value="ECO:0007669"/>
    <property type="project" value="InterPro"/>
</dbReference>
<protein>
    <recommendedName>
        <fullName evidence="5">ATP synthase protein MI25</fullName>
    </recommendedName>
</protein>
<keyword evidence="6" id="KW-0813">Transport</keyword>
<dbReference type="InterPro" id="IPR008688">
    <property type="entry name" value="ATP_synth_Bsub_B/MI25"/>
</dbReference>
<evidence type="ECO:0000256" key="5">
    <source>
        <dbReference type="ARBA" id="ARBA00017388"/>
    </source>
</evidence>
<evidence type="ECO:0000256" key="6">
    <source>
        <dbReference type="ARBA" id="ARBA00022448"/>
    </source>
</evidence>
<accession>A0A8D5TG58</accession>
<sequence length="184" mass="20904">MMSNEKLRPYIFAFLAFCVLSSKHIIIYNEEILVAITFFAFVYFVYRYFGQTIQESLDERSQGIRQELESFFVLKKTALEEVVQEHKRVAALTQALQNLAKFTASQVQKTCVTGNATLKSVVAQDMLRKLSTLAQSSGSLQTQWQARMAQSQLARVLLKVQKSPQSGPSNRVMIRQALSRLKTS</sequence>
<dbReference type="Pfam" id="PF05405">
    <property type="entry name" value="Mt_ATP-synt_B"/>
    <property type="match status" value="1"/>
</dbReference>
<comment type="subcellular location">
    <subcellularLocation>
        <location evidence="2">Mitochondrion membrane</location>
        <topology evidence="2">Single-pass membrane protein</topology>
    </subcellularLocation>
</comment>
<evidence type="ECO:0000256" key="7">
    <source>
        <dbReference type="ARBA" id="ARBA00022547"/>
    </source>
</evidence>
<dbReference type="InterPro" id="IPR044988">
    <property type="entry name" value="MI25_plants"/>
</dbReference>
<keyword evidence="13 15" id="KW-0472">Membrane</keyword>
<name>A0A8D5TG58_9CHLO</name>
<keyword evidence="12 16" id="KW-0496">Mitochondrion</keyword>
<dbReference type="AlphaFoldDB" id="A0A8D5TG58"/>